<protein>
    <recommendedName>
        <fullName evidence="1">DUF6378 domain-containing protein</fullName>
    </recommendedName>
</protein>
<dbReference type="Pfam" id="PF19905">
    <property type="entry name" value="DUF6378"/>
    <property type="match status" value="1"/>
</dbReference>
<keyword evidence="3" id="KW-1185">Reference proteome</keyword>
<name>A0A411AW76_9CAUD</name>
<dbReference type="InterPro" id="IPR045958">
    <property type="entry name" value="DUF6378"/>
</dbReference>
<feature type="domain" description="DUF6378" evidence="1">
    <location>
        <begin position="22"/>
        <end position="91"/>
    </location>
</feature>
<reference evidence="2 3" key="1">
    <citation type="submission" date="2019-01" db="EMBL/GenBank/DDBJ databases">
        <title>Complete genome sequence of Pantoea phage vB_PagM_LIET2.</title>
        <authorList>
            <person name="Truncaite L."/>
            <person name="Simoliuniene M."/>
            <person name="Kazlauskas D."/>
            <person name="Meskys R."/>
            <person name="Simoliunas E."/>
        </authorList>
    </citation>
    <scope>NUCLEOTIDE SEQUENCE [LARGE SCALE GENOMIC DNA]</scope>
</reference>
<proteinExistence type="predicted"/>
<dbReference type="EMBL" id="MK388689">
    <property type="protein sequence ID" value="QAX92320.1"/>
    <property type="molecule type" value="Genomic_DNA"/>
</dbReference>
<accession>A0A411AW76</accession>
<sequence>MNTKIPLRPHQFTGMAANTVDQRGTDNGYDAGQERSAAKVAAVFNALTGKELTEADVWTLLIVLKQVRNQRKFKIDNIVDMIGYSALLGECLDSQDPLITDLHRAHHSHVMHETEAVLDELSKPLPSKVGR</sequence>
<gene>
    <name evidence="2" type="ORF">LIET2_gp068</name>
</gene>
<evidence type="ECO:0000313" key="3">
    <source>
        <dbReference type="Proteomes" id="UP000289486"/>
    </source>
</evidence>
<dbReference type="Proteomes" id="UP000289486">
    <property type="component" value="Segment"/>
</dbReference>
<organism evidence="2 3">
    <name type="scientific">Pantoea phage vB_PagM_LIET2</name>
    <dbReference type="NCBI Taxonomy" id="2508071"/>
    <lineage>
        <taxon>Viruses</taxon>
        <taxon>Duplodnaviria</taxon>
        <taxon>Heunggongvirae</taxon>
        <taxon>Uroviricota</taxon>
        <taxon>Caudoviricetes</taxon>
        <taxon>Lietduovirus</taxon>
        <taxon>Lietduovirus LIET2</taxon>
    </lineage>
</organism>
<evidence type="ECO:0000313" key="2">
    <source>
        <dbReference type="EMBL" id="QAX92320.1"/>
    </source>
</evidence>
<evidence type="ECO:0000259" key="1">
    <source>
        <dbReference type="Pfam" id="PF19905"/>
    </source>
</evidence>